<comment type="caution">
    <text evidence="4">The sequence shown here is derived from an EMBL/GenBank/DDBJ whole genome shotgun (WGS) entry which is preliminary data.</text>
</comment>
<dbReference type="EMBL" id="VTDN01000005">
    <property type="protein sequence ID" value="MEB5477012.1"/>
    <property type="molecule type" value="Genomic_DNA"/>
</dbReference>
<dbReference type="Gene3D" id="3.90.470.20">
    <property type="entry name" value="4'-phosphopantetheinyl transferase domain"/>
    <property type="match status" value="2"/>
</dbReference>
<dbReference type="RefSeq" id="WP_325775415.1">
    <property type="nucleotide sequence ID" value="NZ_VTDN01000005.1"/>
</dbReference>
<proteinExistence type="inferred from homology"/>
<dbReference type="SUPFAM" id="SSF56214">
    <property type="entry name" value="4'-phosphopantetheinyl transferase"/>
    <property type="match status" value="2"/>
</dbReference>
<dbReference type="PANTHER" id="PTHR12215:SF10">
    <property type="entry name" value="L-AMINOADIPATE-SEMIALDEHYDE DEHYDROGENASE-PHOSPHOPANTETHEINYL TRANSFERASE"/>
    <property type="match status" value="1"/>
</dbReference>
<dbReference type="InterPro" id="IPR050559">
    <property type="entry name" value="P-Pant_transferase_sf"/>
</dbReference>
<comment type="similarity">
    <text evidence="1">Belongs to the P-Pant transferase superfamily. Gsp/Sfp/HetI/AcpT family.</text>
</comment>
<evidence type="ECO:0000256" key="1">
    <source>
        <dbReference type="ARBA" id="ARBA00010990"/>
    </source>
</evidence>
<evidence type="ECO:0000313" key="5">
    <source>
        <dbReference type="Proteomes" id="UP001339883"/>
    </source>
</evidence>
<evidence type="ECO:0000256" key="2">
    <source>
        <dbReference type="ARBA" id="ARBA00022679"/>
    </source>
</evidence>
<gene>
    <name evidence="4" type="ORF">I2F25_08165</name>
</gene>
<dbReference type="GO" id="GO:0016740">
    <property type="term" value="F:transferase activity"/>
    <property type="evidence" value="ECO:0007669"/>
    <property type="project" value="UniProtKB-KW"/>
</dbReference>
<keyword evidence="2 4" id="KW-0808">Transferase</keyword>
<accession>A0ABU6DT39</accession>
<name>A0ABU6DT39_9GAMM</name>
<reference evidence="4 5" key="1">
    <citation type="submission" date="2019-08" db="EMBL/GenBank/DDBJ databases">
        <title>Five species of Acinetobacter isolated from floral nectar and animal pollinators.</title>
        <authorList>
            <person name="Hendry T.A."/>
        </authorList>
    </citation>
    <scope>NUCLEOTIDE SEQUENCE [LARGE SCALE GENOMIC DNA]</scope>
    <source>
        <strain evidence="4 5">MD18.27</strain>
    </source>
</reference>
<sequence>MQTQIFIHYLKLDELLSINSTTAIKALTKVEKQLIQQQRNLYLSYFLKSDLPLNITEDEYGKPYAVDHPNLSFNQSHSQAYYALAYTNTATSIGIDIEDFSRKINMDALAKRYFHAEEIKKWEASGKDKMFWLKVWTTKEAVLKAHGLGIRLSLKTINTNIDDKRDFSLIHHEQLGTFRYHCFQMDSSILTIAYKDIGANAKIIFK</sequence>
<dbReference type="PANTHER" id="PTHR12215">
    <property type="entry name" value="PHOSPHOPANTETHEINE TRANSFERASE"/>
    <property type="match status" value="1"/>
</dbReference>
<organism evidence="4 5">
    <name type="scientific">Acinetobacter pollinis</name>
    <dbReference type="NCBI Taxonomy" id="2605270"/>
    <lineage>
        <taxon>Bacteria</taxon>
        <taxon>Pseudomonadati</taxon>
        <taxon>Pseudomonadota</taxon>
        <taxon>Gammaproteobacteria</taxon>
        <taxon>Moraxellales</taxon>
        <taxon>Moraxellaceae</taxon>
        <taxon>Acinetobacter</taxon>
    </lineage>
</organism>
<dbReference type="Proteomes" id="UP001339883">
    <property type="component" value="Unassembled WGS sequence"/>
</dbReference>
<dbReference type="InterPro" id="IPR037143">
    <property type="entry name" value="4-PPantetheinyl_Trfase_dom_sf"/>
</dbReference>
<keyword evidence="5" id="KW-1185">Reference proteome</keyword>
<evidence type="ECO:0000313" key="4">
    <source>
        <dbReference type="EMBL" id="MEB5477012.1"/>
    </source>
</evidence>
<protein>
    <submittedName>
        <fullName evidence="4">4'-phosphopantetheinyl transferase superfamily protein</fullName>
    </submittedName>
</protein>
<dbReference type="InterPro" id="IPR008278">
    <property type="entry name" value="4-PPantetheinyl_Trfase_dom"/>
</dbReference>
<dbReference type="Pfam" id="PF01648">
    <property type="entry name" value="ACPS"/>
    <property type="match status" value="1"/>
</dbReference>
<evidence type="ECO:0000259" key="3">
    <source>
        <dbReference type="Pfam" id="PF01648"/>
    </source>
</evidence>
<feature type="domain" description="4'-phosphopantetheinyl transferase" evidence="3">
    <location>
        <begin position="92"/>
        <end position="180"/>
    </location>
</feature>